<reference evidence="1" key="1">
    <citation type="submission" date="2014-09" db="EMBL/GenBank/DDBJ databases">
        <authorList>
            <person name="Magalhaes I.L.F."/>
            <person name="Oliveira U."/>
            <person name="Santos F.R."/>
            <person name="Vidigal T.H.D.A."/>
            <person name="Brescovit A.D."/>
            <person name="Santos A.J."/>
        </authorList>
    </citation>
    <scope>NUCLEOTIDE SEQUENCE</scope>
    <source>
        <tissue evidence="1">Shoot tissue taken approximately 20 cm above the soil surface</tissue>
    </source>
</reference>
<reference evidence="1" key="2">
    <citation type="journal article" date="2015" name="Data Brief">
        <title>Shoot transcriptome of the giant reed, Arundo donax.</title>
        <authorList>
            <person name="Barrero R.A."/>
            <person name="Guerrero F.D."/>
            <person name="Moolhuijzen P."/>
            <person name="Goolsby J.A."/>
            <person name="Tidwell J."/>
            <person name="Bellgard S.E."/>
            <person name="Bellgard M.I."/>
        </authorList>
    </citation>
    <scope>NUCLEOTIDE SEQUENCE</scope>
    <source>
        <tissue evidence="1">Shoot tissue taken approximately 20 cm above the soil surface</tissue>
    </source>
</reference>
<dbReference type="EMBL" id="GBRH01179366">
    <property type="protein sequence ID" value="JAE18530.1"/>
    <property type="molecule type" value="Transcribed_RNA"/>
</dbReference>
<name>A0A0A9G0C8_ARUDO</name>
<protein>
    <submittedName>
        <fullName evidence="1">Ubiquitin-conjugating enzyme E2-22 kDa</fullName>
    </submittedName>
</protein>
<organism evidence="1">
    <name type="scientific">Arundo donax</name>
    <name type="common">Giant reed</name>
    <name type="synonym">Donax arundinaceus</name>
    <dbReference type="NCBI Taxonomy" id="35708"/>
    <lineage>
        <taxon>Eukaryota</taxon>
        <taxon>Viridiplantae</taxon>
        <taxon>Streptophyta</taxon>
        <taxon>Embryophyta</taxon>
        <taxon>Tracheophyta</taxon>
        <taxon>Spermatophyta</taxon>
        <taxon>Magnoliopsida</taxon>
        <taxon>Liliopsida</taxon>
        <taxon>Poales</taxon>
        <taxon>Poaceae</taxon>
        <taxon>PACMAD clade</taxon>
        <taxon>Arundinoideae</taxon>
        <taxon>Arundineae</taxon>
        <taxon>Arundo</taxon>
    </lineage>
</organism>
<evidence type="ECO:0000313" key="1">
    <source>
        <dbReference type="EMBL" id="JAE18530.1"/>
    </source>
</evidence>
<dbReference type="AlphaFoldDB" id="A0A0A9G0C8"/>
<sequence length="42" mass="5083">MHELSQSYERSLYSHGRIPYIVLKATLKWQSRSISRHCFFLI</sequence>
<proteinExistence type="predicted"/>
<accession>A0A0A9G0C8</accession>